<gene>
    <name evidence="2" type="ORF">MetMK1DRAFT_00018580</name>
</gene>
<name>H2C5N5_9CREN</name>
<feature type="transmembrane region" description="Helical" evidence="1">
    <location>
        <begin position="21"/>
        <end position="43"/>
    </location>
</feature>
<accession>H2C5N5</accession>
<sequence>MFDFFKTYATFKYKWRRRGMMQRAITGALIGLGVIDVLTTFYGVSQGYVEENLFLHALSGNPILMITVMAVLKTIAVALSYLLLRRSMIFPALLLIGLFALADLSNLALLM</sequence>
<keyword evidence="3" id="KW-1185">Reference proteome</keyword>
<keyword evidence="1" id="KW-1133">Transmembrane helix</keyword>
<feature type="transmembrane region" description="Helical" evidence="1">
    <location>
        <begin position="63"/>
        <end position="84"/>
    </location>
</feature>
<dbReference type="Proteomes" id="UP000003980">
    <property type="component" value="Unassembled WGS sequence"/>
</dbReference>
<proteinExistence type="predicted"/>
<organism evidence="2 3">
    <name type="scientific">Metallosphaera yellowstonensis MK1</name>
    <dbReference type="NCBI Taxonomy" id="671065"/>
    <lineage>
        <taxon>Archaea</taxon>
        <taxon>Thermoproteota</taxon>
        <taxon>Thermoprotei</taxon>
        <taxon>Sulfolobales</taxon>
        <taxon>Sulfolobaceae</taxon>
        <taxon>Metallosphaera</taxon>
    </lineage>
</organism>
<dbReference type="AlphaFoldDB" id="H2C5N5"/>
<feature type="transmembrane region" description="Helical" evidence="1">
    <location>
        <begin position="91"/>
        <end position="110"/>
    </location>
</feature>
<dbReference type="EMBL" id="JH597768">
    <property type="protein sequence ID" value="EHP69112.1"/>
    <property type="molecule type" value="Genomic_DNA"/>
</dbReference>
<protein>
    <submittedName>
        <fullName evidence="2">Uncharacterized protein</fullName>
    </submittedName>
</protein>
<evidence type="ECO:0000256" key="1">
    <source>
        <dbReference type="SAM" id="Phobius"/>
    </source>
</evidence>
<dbReference type="eggNOG" id="arCOG10431">
    <property type="taxonomic scope" value="Archaea"/>
</dbReference>
<dbReference type="STRING" id="671065.MetMK1DRAFT_00018580"/>
<evidence type="ECO:0000313" key="2">
    <source>
        <dbReference type="EMBL" id="EHP69112.1"/>
    </source>
</evidence>
<reference evidence="2 3" key="1">
    <citation type="submission" date="2012-01" db="EMBL/GenBank/DDBJ databases">
        <title>Improved High-Quality Draft sequence of Metallosphaera yellowstonensis MK1.</title>
        <authorList>
            <consortium name="US DOE Joint Genome Institute"/>
            <person name="Lucas S."/>
            <person name="Han J."/>
            <person name="Cheng J.-F."/>
            <person name="Goodwin L."/>
            <person name="Pitluck S."/>
            <person name="Peters L."/>
            <person name="Teshima H."/>
            <person name="Detter J.C."/>
            <person name="Han C."/>
            <person name="Tapia R."/>
            <person name="Land M."/>
            <person name="Hauser L."/>
            <person name="Kyrpides N."/>
            <person name="Kozubal M."/>
            <person name="Macur R.E."/>
            <person name="Jay Z."/>
            <person name="Inskeep W."/>
            <person name="Woyke T."/>
        </authorList>
    </citation>
    <scope>NUCLEOTIDE SEQUENCE [LARGE SCALE GENOMIC DNA]</scope>
    <source>
        <strain evidence="2 3">MK1</strain>
    </source>
</reference>
<evidence type="ECO:0000313" key="3">
    <source>
        <dbReference type="Proteomes" id="UP000003980"/>
    </source>
</evidence>
<keyword evidence="1" id="KW-0472">Membrane</keyword>
<dbReference type="HOGENOM" id="CLU_172282_0_0_2"/>
<keyword evidence="1" id="KW-0812">Transmembrane</keyword>